<evidence type="ECO:0000259" key="1">
    <source>
        <dbReference type="PROSITE" id="PS50086"/>
    </source>
</evidence>
<dbReference type="InterPro" id="IPR000195">
    <property type="entry name" value="Rab-GAP-TBC_dom"/>
</dbReference>
<dbReference type="Gene3D" id="1.10.10.750">
    <property type="entry name" value="Ypt/Rab-GAP domain of gyp1p, domain 1"/>
    <property type="match status" value="1"/>
</dbReference>
<dbReference type="Gene3D" id="1.10.8.270">
    <property type="entry name" value="putative rabgap domain of human tbc1 domain family member 14 like domains"/>
    <property type="match status" value="1"/>
</dbReference>
<keyword evidence="3" id="KW-1185">Reference proteome</keyword>
<dbReference type="GO" id="GO:0031267">
    <property type="term" value="F:small GTPase binding"/>
    <property type="evidence" value="ECO:0007669"/>
    <property type="project" value="TreeGrafter"/>
</dbReference>
<sequence length="363" mass="42279">MGSSCSGHSDVKQSRRIQPIDAGFGAGKAFMKRELKELAGKKKTKANLKAWKNMFGEYIMDYNRADLSFRRNPEKFRKLCAKGIPTKYRWEVWMALLEVNDLLSEDRYFQYLDEVGEIDEENDQTMRQIILDVNRSFTWHPYFDKNVNKEGLIKLKRCLEAYSAYNPKIGYTQGMNYIMGFLLLISGGKEVEAFWFFVSLTEGRSGTFYPGIEQLYTEGFPLYYQYVEVFDEMFEEEIPDLKAYFDSLDFRGPIWLQKWFITMFLYSFPLAYCVRIWDNIFSEGPIFIFKMILSVISDLKSELLKCDLEQLNSIISGFNSGKNCNTMEKNASMLSSVERLIESARSISVTLPDLNTTKSEIEE</sequence>
<accession>A0AAD1XG08</accession>
<name>A0AAD1XG08_EUPCR</name>
<protein>
    <recommendedName>
        <fullName evidence="1">Rab-GAP TBC domain-containing protein</fullName>
    </recommendedName>
</protein>
<dbReference type="PANTHER" id="PTHR47219:SF9">
    <property type="entry name" value="GTPASE ACTIVATING PROTEIN AND CENTROSOME-ASSOCIATED, ISOFORM B"/>
    <property type="match status" value="1"/>
</dbReference>
<feature type="domain" description="Rab-GAP TBC" evidence="1">
    <location>
        <begin position="83"/>
        <end position="284"/>
    </location>
</feature>
<dbReference type="InterPro" id="IPR035969">
    <property type="entry name" value="Rab-GAP_TBC_sf"/>
</dbReference>
<dbReference type="PANTHER" id="PTHR47219">
    <property type="entry name" value="RAB GTPASE-ACTIVATING PROTEIN 1-LIKE"/>
    <property type="match status" value="1"/>
</dbReference>
<dbReference type="SUPFAM" id="SSF47923">
    <property type="entry name" value="Ypt/Rab-GAP domain of gyp1p"/>
    <property type="match status" value="2"/>
</dbReference>
<gene>
    <name evidence="2" type="ORF">ECRASSUSDP1_LOCUS12418</name>
</gene>
<evidence type="ECO:0000313" key="2">
    <source>
        <dbReference type="EMBL" id="CAI2371098.1"/>
    </source>
</evidence>
<proteinExistence type="predicted"/>
<dbReference type="SMART" id="SM00164">
    <property type="entry name" value="TBC"/>
    <property type="match status" value="1"/>
</dbReference>
<dbReference type="Pfam" id="PF00566">
    <property type="entry name" value="RabGAP-TBC"/>
    <property type="match status" value="1"/>
</dbReference>
<dbReference type="PROSITE" id="PS50086">
    <property type="entry name" value="TBC_RABGAP"/>
    <property type="match status" value="1"/>
</dbReference>
<evidence type="ECO:0000313" key="3">
    <source>
        <dbReference type="Proteomes" id="UP001295684"/>
    </source>
</evidence>
<reference evidence="2" key="1">
    <citation type="submission" date="2023-07" db="EMBL/GenBank/DDBJ databases">
        <authorList>
            <consortium name="AG Swart"/>
            <person name="Singh M."/>
            <person name="Singh A."/>
            <person name="Seah K."/>
            <person name="Emmerich C."/>
        </authorList>
    </citation>
    <scope>NUCLEOTIDE SEQUENCE</scope>
    <source>
        <strain evidence="2">DP1</strain>
    </source>
</reference>
<organism evidence="2 3">
    <name type="scientific">Euplotes crassus</name>
    <dbReference type="NCBI Taxonomy" id="5936"/>
    <lineage>
        <taxon>Eukaryota</taxon>
        <taxon>Sar</taxon>
        <taxon>Alveolata</taxon>
        <taxon>Ciliophora</taxon>
        <taxon>Intramacronucleata</taxon>
        <taxon>Spirotrichea</taxon>
        <taxon>Hypotrichia</taxon>
        <taxon>Euplotida</taxon>
        <taxon>Euplotidae</taxon>
        <taxon>Moneuplotes</taxon>
    </lineage>
</organism>
<comment type="caution">
    <text evidence="2">The sequence shown here is derived from an EMBL/GenBank/DDBJ whole genome shotgun (WGS) entry which is preliminary data.</text>
</comment>
<dbReference type="Proteomes" id="UP001295684">
    <property type="component" value="Unassembled WGS sequence"/>
</dbReference>
<dbReference type="AlphaFoldDB" id="A0AAD1XG08"/>
<dbReference type="InterPro" id="IPR050302">
    <property type="entry name" value="Rab_GAP_TBC_domain"/>
</dbReference>
<dbReference type="EMBL" id="CAMPGE010012322">
    <property type="protein sequence ID" value="CAI2371098.1"/>
    <property type="molecule type" value="Genomic_DNA"/>
</dbReference>
<dbReference type="GO" id="GO:0005096">
    <property type="term" value="F:GTPase activator activity"/>
    <property type="evidence" value="ECO:0007669"/>
    <property type="project" value="TreeGrafter"/>
</dbReference>
<dbReference type="Gene3D" id="1.10.472.80">
    <property type="entry name" value="Ypt/Rab-GAP domain of gyp1p, domain 3"/>
    <property type="match status" value="1"/>
</dbReference>